<dbReference type="Proteomes" id="UP001153636">
    <property type="component" value="Chromosome 2"/>
</dbReference>
<dbReference type="PANTHER" id="PTHR21405">
    <property type="entry name" value="CDNA SEQUENCE BC021608"/>
    <property type="match status" value="1"/>
</dbReference>
<reference evidence="2" key="1">
    <citation type="submission" date="2022-01" db="EMBL/GenBank/DDBJ databases">
        <authorList>
            <person name="King R."/>
        </authorList>
    </citation>
    <scope>NUCLEOTIDE SEQUENCE</scope>
</reference>
<dbReference type="InterPro" id="IPR038906">
    <property type="entry name" value="TTC36"/>
</dbReference>
<dbReference type="AlphaFoldDB" id="A0A9P0CU98"/>
<dbReference type="Gene3D" id="1.25.40.10">
    <property type="entry name" value="Tetratricopeptide repeat domain"/>
    <property type="match status" value="1"/>
</dbReference>
<dbReference type="InterPro" id="IPR019734">
    <property type="entry name" value="TPR_rpt"/>
</dbReference>
<name>A0A9P0CU98_9CUCU</name>
<dbReference type="SMART" id="SM00028">
    <property type="entry name" value="TPR"/>
    <property type="match status" value="3"/>
</dbReference>
<dbReference type="InterPro" id="IPR011990">
    <property type="entry name" value="TPR-like_helical_dom_sf"/>
</dbReference>
<dbReference type="SUPFAM" id="SSF48452">
    <property type="entry name" value="TPR-like"/>
    <property type="match status" value="1"/>
</dbReference>
<evidence type="ECO:0000313" key="2">
    <source>
        <dbReference type="EMBL" id="CAH1106200.1"/>
    </source>
</evidence>
<organism evidence="2 3">
    <name type="scientific">Psylliodes chrysocephalus</name>
    <dbReference type="NCBI Taxonomy" id="3402493"/>
    <lineage>
        <taxon>Eukaryota</taxon>
        <taxon>Metazoa</taxon>
        <taxon>Ecdysozoa</taxon>
        <taxon>Arthropoda</taxon>
        <taxon>Hexapoda</taxon>
        <taxon>Insecta</taxon>
        <taxon>Pterygota</taxon>
        <taxon>Neoptera</taxon>
        <taxon>Endopterygota</taxon>
        <taxon>Coleoptera</taxon>
        <taxon>Polyphaga</taxon>
        <taxon>Cucujiformia</taxon>
        <taxon>Chrysomeloidea</taxon>
        <taxon>Chrysomelidae</taxon>
        <taxon>Galerucinae</taxon>
        <taxon>Alticini</taxon>
        <taxon>Psylliodes</taxon>
    </lineage>
</organism>
<comment type="similarity">
    <text evidence="1">Belongs to the TTC36 family.</text>
</comment>
<evidence type="ECO:0008006" key="4">
    <source>
        <dbReference type="Google" id="ProtNLM"/>
    </source>
</evidence>
<evidence type="ECO:0000256" key="1">
    <source>
        <dbReference type="ARBA" id="ARBA00006995"/>
    </source>
</evidence>
<dbReference type="GO" id="GO:0006570">
    <property type="term" value="P:tyrosine metabolic process"/>
    <property type="evidence" value="ECO:0007669"/>
    <property type="project" value="TreeGrafter"/>
</dbReference>
<evidence type="ECO:0000313" key="3">
    <source>
        <dbReference type="Proteomes" id="UP001153636"/>
    </source>
</evidence>
<dbReference type="OrthoDB" id="539634at2759"/>
<dbReference type="Pfam" id="PF13181">
    <property type="entry name" value="TPR_8"/>
    <property type="match status" value="2"/>
</dbReference>
<gene>
    <name evidence="2" type="ORF">PSYICH_LOCUS6635</name>
</gene>
<sequence>MSGELSERDNAILNCIFNPNLPLEEAASISEEQLEDKENLSTDQEHTKKLEIESVQLAENGNLTEALSIINKAIEIAPQRPSLYNNRAHIFQYLRKFDDAFKDVNKAIELCSETHQKTLSLAHCQRGVLYRKFEKNDLARSDFEVSAKMGNTFSRKQLVELNPYAALCNQMLRQVMDKLK</sequence>
<dbReference type="EMBL" id="OV651814">
    <property type="protein sequence ID" value="CAH1106200.1"/>
    <property type="molecule type" value="Genomic_DNA"/>
</dbReference>
<protein>
    <recommendedName>
        <fullName evidence="4">Tetratricopeptide repeat protein 36</fullName>
    </recommendedName>
</protein>
<proteinExistence type="inferred from homology"/>
<dbReference type="PANTHER" id="PTHR21405:SF0">
    <property type="entry name" value="TETRATRICOPEPTIDE REPEAT PROTEIN 36"/>
    <property type="match status" value="1"/>
</dbReference>
<keyword evidence="3" id="KW-1185">Reference proteome</keyword>
<accession>A0A9P0CU98</accession>